<evidence type="ECO:0000313" key="2">
    <source>
        <dbReference type="EMBL" id="KAH3861453.1"/>
    </source>
</evidence>
<comment type="caution">
    <text evidence="2">The sequence shown here is derived from an EMBL/GenBank/DDBJ whole genome shotgun (WGS) entry which is preliminary data.</text>
</comment>
<gene>
    <name evidence="2" type="ORF">DPMN_024383</name>
</gene>
<reference evidence="2" key="2">
    <citation type="submission" date="2020-11" db="EMBL/GenBank/DDBJ databases">
        <authorList>
            <person name="McCartney M.A."/>
            <person name="Auch B."/>
            <person name="Kono T."/>
            <person name="Mallez S."/>
            <person name="Becker A."/>
            <person name="Gohl D.M."/>
            <person name="Silverstein K.A.T."/>
            <person name="Koren S."/>
            <person name="Bechman K.B."/>
            <person name="Herman A."/>
            <person name="Abrahante J.E."/>
            <person name="Garbe J."/>
        </authorList>
    </citation>
    <scope>NUCLEOTIDE SEQUENCE</scope>
    <source>
        <strain evidence="2">Duluth1</strain>
        <tissue evidence="2">Whole animal</tissue>
    </source>
</reference>
<dbReference type="Proteomes" id="UP000828390">
    <property type="component" value="Unassembled WGS sequence"/>
</dbReference>
<dbReference type="AlphaFoldDB" id="A0A9D4LPN8"/>
<feature type="compositionally biased region" description="Low complexity" evidence="1">
    <location>
        <begin position="13"/>
        <end position="25"/>
    </location>
</feature>
<protein>
    <submittedName>
        <fullName evidence="2">Uncharacterized protein</fullName>
    </submittedName>
</protein>
<reference evidence="2" key="1">
    <citation type="journal article" date="2019" name="bioRxiv">
        <title>The Genome of the Zebra Mussel, Dreissena polymorpha: A Resource for Invasive Species Research.</title>
        <authorList>
            <person name="McCartney M.A."/>
            <person name="Auch B."/>
            <person name="Kono T."/>
            <person name="Mallez S."/>
            <person name="Zhang Y."/>
            <person name="Obille A."/>
            <person name="Becker A."/>
            <person name="Abrahante J.E."/>
            <person name="Garbe J."/>
            <person name="Badalamenti J.P."/>
            <person name="Herman A."/>
            <person name="Mangelson H."/>
            <person name="Liachko I."/>
            <person name="Sullivan S."/>
            <person name="Sone E.D."/>
            <person name="Koren S."/>
            <person name="Silverstein K.A.T."/>
            <person name="Beckman K.B."/>
            <person name="Gohl D.M."/>
        </authorList>
    </citation>
    <scope>NUCLEOTIDE SEQUENCE</scope>
    <source>
        <strain evidence="2">Duluth1</strain>
        <tissue evidence="2">Whole animal</tissue>
    </source>
</reference>
<evidence type="ECO:0000313" key="3">
    <source>
        <dbReference type="Proteomes" id="UP000828390"/>
    </source>
</evidence>
<accession>A0A9D4LPN8</accession>
<sequence>MPKVKQKKRKQRNSSSSISDGPDSSLKCKATKTRGPSDDSIGDISVSKVLCRANTVLYEECVDPNMASASNVFLNGTGGQEEVSKMAK</sequence>
<evidence type="ECO:0000256" key="1">
    <source>
        <dbReference type="SAM" id="MobiDB-lite"/>
    </source>
</evidence>
<proteinExistence type="predicted"/>
<keyword evidence="3" id="KW-1185">Reference proteome</keyword>
<feature type="region of interest" description="Disordered" evidence="1">
    <location>
        <begin position="1"/>
        <end position="43"/>
    </location>
</feature>
<organism evidence="2 3">
    <name type="scientific">Dreissena polymorpha</name>
    <name type="common">Zebra mussel</name>
    <name type="synonym">Mytilus polymorpha</name>
    <dbReference type="NCBI Taxonomy" id="45954"/>
    <lineage>
        <taxon>Eukaryota</taxon>
        <taxon>Metazoa</taxon>
        <taxon>Spiralia</taxon>
        <taxon>Lophotrochozoa</taxon>
        <taxon>Mollusca</taxon>
        <taxon>Bivalvia</taxon>
        <taxon>Autobranchia</taxon>
        <taxon>Heteroconchia</taxon>
        <taxon>Euheterodonta</taxon>
        <taxon>Imparidentia</taxon>
        <taxon>Neoheterodontei</taxon>
        <taxon>Myida</taxon>
        <taxon>Dreissenoidea</taxon>
        <taxon>Dreissenidae</taxon>
        <taxon>Dreissena</taxon>
    </lineage>
</organism>
<name>A0A9D4LPN8_DREPO</name>
<feature type="compositionally biased region" description="Basic residues" evidence="1">
    <location>
        <begin position="1"/>
        <end position="12"/>
    </location>
</feature>
<dbReference type="EMBL" id="JAIWYP010000002">
    <property type="protein sequence ID" value="KAH3861453.1"/>
    <property type="molecule type" value="Genomic_DNA"/>
</dbReference>